<comment type="caution">
    <text evidence="1">The sequence shown here is derived from an EMBL/GenBank/DDBJ whole genome shotgun (WGS) entry which is preliminary data.</text>
</comment>
<accession>A0A7J0G6P9</accession>
<protein>
    <submittedName>
        <fullName evidence="1">Uncharacterized protein</fullName>
    </submittedName>
</protein>
<dbReference type="EMBL" id="BJWL01000018">
    <property type="protein sequence ID" value="GFZ06474.1"/>
    <property type="molecule type" value="Genomic_DNA"/>
</dbReference>
<dbReference type="Proteomes" id="UP000585474">
    <property type="component" value="Unassembled WGS sequence"/>
</dbReference>
<organism evidence="1 2">
    <name type="scientific">Actinidia rufa</name>
    <dbReference type="NCBI Taxonomy" id="165716"/>
    <lineage>
        <taxon>Eukaryota</taxon>
        <taxon>Viridiplantae</taxon>
        <taxon>Streptophyta</taxon>
        <taxon>Embryophyta</taxon>
        <taxon>Tracheophyta</taxon>
        <taxon>Spermatophyta</taxon>
        <taxon>Magnoliopsida</taxon>
        <taxon>eudicotyledons</taxon>
        <taxon>Gunneridae</taxon>
        <taxon>Pentapetalae</taxon>
        <taxon>asterids</taxon>
        <taxon>Ericales</taxon>
        <taxon>Actinidiaceae</taxon>
        <taxon>Actinidia</taxon>
    </lineage>
</organism>
<evidence type="ECO:0000313" key="2">
    <source>
        <dbReference type="Proteomes" id="UP000585474"/>
    </source>
</evidence>
<name>A0A7J0G6P9_9ERIC</name>
<evidence type="ECO:0000313" key="1">
    <source>
        <dbReference type="EMBL" id="GFZ06474.1"/>
    </source>
</evidence>
<proteinExistence type="predicted"/>
<keyword evidence="2" id="KW-1185">Reference proteome</keyword>
<dbReference type="OrthoDB" id="1750431at2759"/>
<reference evidence="1 2" key="1">
    <citation type="submission" date="2019-07" db="EMBL/GenBank/DDBJ databases">
        <title>De Novo Assembly of kiwifruit Actinidia rufa.</title>
        <authorList>
            <person name="Sugita-Konishi S."/>
            <person name="Sato K."/>
            <person name="Mori E."/>
            <person name="Abe Y."/>
            <person name="Kisaki G."/>
            <person name="Hamano K."/>
            <person name="Suezawa K."/>
            <person name="Otani M."/>
            <person name="Fukuda T."/>
            <person name="Manabe T."/>
            <person name="Gomi K."/>
            <person name="Tabuchi M."/>
            <person name="Akimitsu K."/>
            <person name="Kataoka I."/>
        </authorList>
    </citation>
    <scope>NUCLEOTIDE SEQUENCE [LARGE SCALE GENOMIC DNA]</scope>
    <source>
        <strain evidence="2">cv. Fuchu</strain>
    </source>
</reference>
<gene>
    <name evidence="1" type="ORF">Acr_18g0006440</name>
</gene>
<dbReference type="AlphaFoldDB" id="A0A7J0G6P9"/>
<sequence>MEIQRTWLSEFKDRPIITGQEFERNFPLKYYQRMLAPMNVLGWNGLQNLFLWMYTPICSTEDKGERDEETSHHAMEVEGDLEVLLPKETYVDPIQNLQLQWQDEETMHGEEHAHEGVNMEEGFQMHEQVPMHGGHSLHEGTSTQGGLPAWFLEYFGRLSESMVQIKQRQDEIIQNQARQEQYINRLRDIVEKQGQYIDRLGDSYENLYEQHTAFNQQ</sequence>